<proteinExistence type="predicted"/>
<dbReference type="Proteomes" id="UP001642409">
    <property type="component" value="Unassembled WGS sequence"/>
</dbReference>
<dbReference type="InterPro" id="IPR036412">
    <property type="entry name" value="HAD-like_sf"/>
</dbReference>
<sequence>MIQQLSKMNLDKVLQGIKAVVFDLDGTLLDSIAMWKAIDSSFLRKRQLTIDYDHYFNATMGMTHPQRAKYTQESLNLKDTPEEIYNEWFTQYFNDFELQANLFKGVLEFTSYLHNKGIKMSLGTASGMSVIQRLLQKYPLLKEHLDHTVTCDEVGSSKPNPAVFNEAMKRMGAKPEECLVFEDSVNGLIAAKASGATAICVLSDQDLRKEKFEQANYWFENWTDLL</sequence>
<dbReference type="PANTHER" id="PTHR18901:SF38">
    <property type="entry name" value="PSEUDOURIDINE-5'-PHOSPHATASE"/>
    <property type="match status" value="1"/>
</dbReference>
<dbReference type="SFLD" id="SFLDS00003">
    <property type="entry name" value="Haloacid_Dehalogenase"/>
    <property type="match status" value="1"/>
</dbReference>
<name>A0AA86P4F5_9EUKA</name>
<dbReference type="Gene3D" id="3.40.50.1000">
    <property type="entry name" value="HAD superfamily/HAD-like"/>
    <property type="match status" value="1"/>
</dbReference>
<dbReference type="InterPro" id="IPR006439">
    <property type="entry name" value="HAD-SF_hydro_IA"/>
</dbReference>
<dbReference type="CDD" id="cd07505">
    <property type="entry name" value="HAD_BPGM-like"/>
    <property type="match status" value="1"/>
</dbReference>
<dbReference type="AlphaFoldDB" id="A0AA86P4F5"/>
<dbReference type="EMBL" id="CAXDID020000005">
    <property type="protein sequence ID" value="CAL5974282.1"/>
    <property type="molecule type" value="Genomic_DNA"/>
</dbReference>
<accession>A0AA86P4F5</accession>
<dbReference type="InterPro" id="IPR023214">
    <property type="entry name" value="HAD_sf"/>
</dbReference>
<dbReference type="PANTHER" id="PTHR18901">
    <property type="entry name" value="2-DEOXYGLUCOSE-6-PHOSPHATE PHOSPHATASE 2"/>
    <property type="match status" value="1"/>
</dbReference>
<comment type="caution">
    <text evidence="1">The sequence shown here is derived from an EMBL/GenBank/DDBJ whole genome shotgun (WGS) entry which is preliminary data.</text>
</comment>
<dbReference type="SUPFAM" id="SSF56784">
    <property type="entry name" value="HAD-like"/>
    <property type="match status" value="1"/>
</dbReference>
<dbReference type="Pfam" id="PF00702">
    <property type="entry name" value="Hydrolase"/>
    <property type="match status" value="1"/>
</dbReference>
<organism evidence="1">
    <name type="scientific">Hexamita inflata</name>
    <dbReference type="NCBI Taxonomy" id="28002"/>
    <lineage>
        <taxon>Eukaryota</taxon>
        <taxon>Metamonada</taxon>
        <taxon>Diplomonadida</taxon>
        <taxon>Hexamitidae</taxon>
        <taxon>Hexamitinae</taxon>
        <taxon>Hexamita</taxon>
    </lineage>
</organism>
<keyword evidence="3" id="KW-1185">Reference proteome</keyword>
<evidence type="ECO:0000313" key="2">
    <source>
        <dbReference type="EMBL" id="CAL5974282.1"/>
    </source>
</evidence>
<dbReference type="EMBL" id="CATOUU010000464">
    <property type="protein sequence ID" value="CAI9930500.1"/>
    <property type="molecule type" value="Genomic_DNA"/>
</dbReference>
<dbReference type="NCBIfam" id="TIGR01509">
    <property type="entry name" value="HAD-SF-IA-v3"/>
    <property type="match status" value="1"/>
</dbReference>
<gene>
    <name evidence="1" type="ORF">HINF_LOCUS18145</name>
    <name evidence="2" type="ORF">HINF_LOCUS2775</name>
</gene>
<dbReference type="InterPro" id="IPR023198">
    <property type="entry name" value="PGP-like_dom2"/>
</dbReference>
<reference evidence="2 3" key="2">
    <citation type="submission" date="2024-07" db="EMBL/GenBank/DDBJ databases">
        <authorList>
            <person name="Akdeniz Z."/>
        </authorList>
    </citation>
    <scope>NUCLEOTIDE SEQUENCE [LARGE SCALE GENOMIC DNA]</scope>
</reference>
<dbReference type="SFLD" id="SFLDG01129">
    <property type="entry name" value="C1.5:_HAD__Beta-PGM__Phosphata"/>
    <property type="match status" value="1"/>
</dbReference>
<dbReference type="Gene3D" id="1.10.150.240">
    <property type="entry name" value="Putative phosphatase, domain 2"/>
    <property type="match status" value="1"/>
</dbReference>
<dbReference type="GO" id="GO:0016791">
    <property type="term" value="F:phosphatase activity"/>
    <property type="evidence" value="ECO:0007669"/>
    <property type="project" value="TreeGrafter"/>
</dbReference>
<reference evidence="1" key="1">
    <citation type="submission" date="2023-06" db="EMBL/GenBank/DDBJ databases">
        <authorList>
            <person name="Kurt Z."/>
        </authorList>
    </citation>
    <scope>NUCLEOTIDE SEQUENCE</scope>
</reference>
<evidence type="ECO:0000313" key="3">
    <source>
        <dbReference type="Proteomes" id="UP001642409"/>
    </source>
</evidence>
<evidence type="ECO:0000313" key="1">
    <source>
        <dbReference type="EMBL" id="CAI9930500.1"/>
    </source>
</evidence>
<protein>
    <submittedName>
        <fullName evidence="1">Beta-phosphoglucomutase</fullName>
    </submittedName>
</protein>